<dbReference type="RefSeq" id="WP_344650322.1">
    <property type="nucleotide sequence ID" value="NZ_BAAAGX010000016.1"/>
</dbReference>
<name>A0ABN0UH68_9ACTN</name>
<gene>
    <name evidence="4" type="ORF">GCM10009539_39430</name>
</gene>
<keyword evidence="2" id="KW-1133">Transmembrane helix</keyword>
<feature type="transmembrane region" description="Helical" evidence="2">
    <location>
        <begin position="370"/>
        <end position="391"/>
    </location>
</feature>
<feature type="transmembrane region" description="Helical" evidence="2">
    <location>
        <begin position="462"/>
        <end position="483"/>
    </location>
</feature>
<evidence type="ECO:0000259" key="3">
    <source>
        <dbReference type="Pfam" id="PF07158"/>
    </source>
</evidence>
<feature type="transmembrane region" description="Helical" evidence="2">
    <location>
        <begin position="176"/>
        <end position="195"/>
    </location>
</feature>
<feature type="domain" description="Dicarboxylate carrier MatC N-terminal" evidence="3">
    <location>
        <begin position="1"/>
        <end position="149"/>
    </location>
</feature>
<dbReference type="InterPro" id="IPR009827">
    <property type="entry name" value="MatC_N"/>
</dbReference>
<feature type="transmembrane region" description="Helical" evidence="2">
    <location>
        <begin position="48"/>
        <end position="68"/>
    </location>
</feature>
<feature type="transmembrane region" description="Helical" evidence="2">
    <location>
        <begin position="135"/>
        <end position="156"/>
    </location>
</feature>
<feature type="region of interest" description="Disordered" evidence="1">
    <location>
        <begin position="221"/>
        <end position="288"/>
    </location>
</feature>
<organism evidence="4 5">
    <name type="scientific">Cryptosporangium japonicum</name>
    <dbReference type="NCBI Taxonomy" id="80872"/>
    <lineage>
        <taxon>Bacteria</taxon>
        <taxon>Bacillati</taxon>
        <taxon>Actinomycetota</taxon>
        <taxon>Actinomycetes</taxon>
        <taxon>Cryptosporangiales</taxon>
        <taxon>Cryptosporangiaceae</taxon>
        <taxon>Cryptosporangium</taxon>
    </lineage>
</organism>
<feature type="transmembrane region" description="Helical" evidence="2">
    <location>
        <begin position="6"/>
        <end position="36"/>
    </location>
</feature>
<feature type="transmembrane region" description="Helical" evidence="2">
    <location>
        <begin position="316"/>
        <end position="333"/>
    </location>
</feature>
<dbReference type="Proteomes" id="UP001500967">
    <property type="component" value="Unassembled WGS sequence"/>
</dbReference>
<feature type="transmembrane region" description="Helical" evidence="2">
    <location>
        <begin position="96"/>
        <end position="123"/>
    </location>
</feature>
<sequence>MGPEWVAILALIALFVAGTALPINMGALAYVAAWLVGMYSLGLDEKEILAGVSGDLILTLIGVTYLFAVARDNGTVDVIVNSAVRAVGGRVALIPWVMFAVTAVLTAIGAASPAACAIIGPIALGFAGRYGINPLMMGMFVVHGAQGGGFSPISIYGTITNSVMEEAGLPTGEMTVFLASLVINLVMAGILFVLFGRGLLRRRVTTDPAADAEVAVPAGTAPAGTAPARIAATGTATTGTATTGAGPDGERTADDPPDDGAGGSTRRRTVGTGGTGASAETDDAEHTGSRRDHVLTLVAFALVAIVALAFDKNIGFVAITAAVVLAMLSPTRHRDAVRQIAWPTVLLVAGVSTYATVLNEAGSPEFVGKWAAGLGAVVIGALVLCYVGGVVSAFASSTALLPVIIPIGVPLVVEGGIDAALFVAALAISSTIVDVSPFSTNGALILANRPDAVPEARFYRQILTYSVIVVLVGPLLVWAALVLPA</sequence>
<feature type="transmembrane region" description="Helical" evidence="2">
    <location>
        <begin position="294"/>
        <end position="310"/>
    </location>
</feature>
<dbReference type="Pfam" id="PF07158">
    <property type="entry name" value="MatC_N"/>
    <property type="match status" value="1"/>
</dbReference>
<reference evidence="4 5" key="1">
    <citation type="journal article" date="2019" name="Int. J. Syst. Evol. Microbiol.">
        <title>The Global Catalogue of Microorganisms (GCM) 10K type strain sequencing project: providing services to taxonomists for standard genome sequencing and annotation.</title>
        <authorList>
            <consortium name="The Broad Institute Genomics Platform"/>
            <consortium name="The Broad Institute Genome Sequencing Center for Infectious Disease"/>
            <person name="Wu L."/>
            <person name="Ma J."/>
        </authorList>
    </citation>
    <scope>NUCLEOTIDE SEQUENCE [LARGE SCALE GENOMIC DNA]</scope>
    <source>
        <strain evidence="4 5">JCM 10425</strain>
    </source>
</reference>
<keyword evidence="2" id="KW-0812">Transmembrane</keyword>
<evidence type="ECO:0000256" key="1">
    <source>
        <dbReference type="SAM" id="MobiDB-lite"/>
    </source>
</evidence>
<evidence type="ECO:0000313" key="4">
    <source>
        <dbReference type="EMBL" id="GAA0250372.1"/>
    </source>
</evidence>
<keyword evidence="5" id="KW-1185">Reference proteome</keyword>
<keyword evidence="2" id="KW-0472">Membrane</keyword>
<proteinExistence type="predicted"/>
<evidence type="ECO:0000313" key="5">
    <source>
        <dbReference type="Proteomes" id="UP001500967"/>
    </source>
</evidence>
<feature type="transmembrane region" description="Helical" evidence="2">
    <location>
        <begin position="403"/>
        <end position="428"/>
    </location>
</feature>
<accession>A0ABN0UH68</accession>
<protein>
    <submittedName>
        <fullName evidence="4">SLC13 family permease</fullName>
    </submittedName>
</protein>
<feature type="transmembrane region" description="Helical" evidence="2">
    <location>
        <begin position="340"/>
        <end position="358"/>
    </location>
</feature>
<dbReference type="EMBL" id="BAAAGX010000016">
    <property type="protein sequence ID" value="GAA0250372.1"/>
    <property type="molecule type" value="Genomic_DNA"/>
</dbReference>
<evidence type="ECO:0000256" key="2">
    <source>
        <dbReference type="SAM" id="Phobius"/>
    </source>
</evidence>
<comment type="caution">
    <text evidence="4">The sequence shown here is derived from an EMBL/GenBank/DDBJ whole genome shotgun (WGS) entry which is preliminary data.</text>
</comment>
<feature type="compositionally biased region" description="Low complexity" evidence="1">
    <location>
        <begin position="221"/>
        <end position="245"/>
    </location>
</feature>